<protein>
    <submittedName>
        <fullName evidence="2">Uncharacterized protein</fullName>
    </submittedName>
</protein>
<proteinExistence type="predicted"/>
<accession>A0A1A9VFJ8</accession>
<keyword evidence="1" id="KW-0812">Transmembrane</keyword>
<evidence type="ECO:0000313" key="2">
    <source>
        <dbReference type="EnsemblMetazoa" id="GAUT035668-PA"/>
    </source>
</evidence>
<evidence type="ECO:0000256" key="1">
    <source>
        <dbReference type="SAM" id="Phobius"/>
    </source>
</evidence>
<name>A0A1A9VFJ8_GLOAU</name>
<keyword evidence="1" id="KW-1133">Transmembrane helix</keyword>
<dbReference type="VEuPathDB" id="VectorBase:GAUT035668"/>
<reference evidence="2" key="1">
    <citation type="submission" date="2020-05" db="UniProtKB">
        <authorList>
            <consortium name="EnsemblMetazoa"/>
        </authorList>
    </citation>
    <scope>IDENTIFICATION</scope>
    <source>
        <strain evidence="2">TTRI</strain>
    </source>
</reference>
<feature type="transmembrane region" description="Helical" evidence="1">
    <location>
        <begin position="70"/>
        <end position="95"/>
    </location>
</feature>
<organism evidence="2 3">
    <name type="scientific">Glossina austeni</name>
    <name type="common">Savannah tsetse fly</name>
    <dbReference type="NCBI Taxonomy" id="7395"/>
    <lineage>
        <taxon>Eukaryota</taxon>
        <taxon>Metazoa</taxon>
        <taxon>Ecdysozoa</taxon>
        <taxon>Arthropoda</taxon>
        <taxon>Hexapoda</taxon>
        <taxon>Insecta</taxon>
        <taxon>Pterygota</taxon>
        <taxon>Neoptera</taxon>
        <taxon>Endopterygota</taxon>
        <taxon>Diptera</taxon>
        <taxon>Brachycera</taxon>
        <taxon>Muscomorpha</taxon>
        <taxon>Hippoboscoidea</taxon>
        <taxon>Glossinidae</taxon>
        <taxon>Glossina</taxon>
    </lineage>
</organism>
<sequence>MYNAHHAFSAFVRTFVSSYQARHILLALEEIVKLLDNMHGGNGAEGLEAASAVIGEAYYRVLCKASRSSGFACPVMLCIAFFTRTVLYAYILWLLCYKSLLDSNSLLDRTTGNKSKDSASIPDAVIAREFLNVHT</sequence>
<dbReference type="EnsemblMetazoa" id="GAUT035668-RA">
    <property type="protein sequence ID" value="GAUT035668-PA"/>
    <property type="gene ID" value="GAUT035668"/>
</dbReference>
<dbReference type="Proteomes" id="UP000078200">
    <property type="component" value="Unassembled WGS sequence"/>
</dbReference>
<keyword evidence="3" id="KW-1185">Reference proteome</keyword>
<dbReference type="AlphaFoldDB" id="A0A1A9VFJ8"/>
<keyword evidence="1" id="KW-0472">Membrane</keyword>
<evidence type="ECO:0000313" key="3">
    <source>
        <dbReference type="Proteomes" id="UP000078200"/>
    </source>
</evidence>